<dbReference type="PROSITE" id="PS00330">
    <property type="entry name" value="HEMOLYSIN_CALCIUM"/>
    <property type="match status" value="17"/>
</dbReference>
<dbReference type="PANTHER" id="PTHR38340">
    <property type="entry name" value="S-LAYER PROTEIN"/>
    <property type="match status" value="1"/>
</dbReference>
<dbReference type="InterPro" id="IPR006644">
    <property type="entry name" value="Cadg"/>
</dbReference>
<dbReference type="Pfam" id="PF00353">
    <property type="entry name" value="HemolysinCabind"/>
    <property type="match status" value="19"/>
</dbReference>
<dbReference type="SUPFAM" id="SSF52743">
    <property type="entry name" value="Subtilisin-like"/>
    <property type="match status" value="1"/>
</dbReference>
<accession>K9ZQA6</accession>
<evidence type="ECO:0000256" key="1">
    <source>
        <dbReference type="ARBA" id="ARBA00004613"/>
    </source>
</evidence>
<dbReference type="GO" id="GO:0004252">
    <property type="term" value="F:serine-type endopeptidase activity"/>
    <property type="evidence" value="ECO:0007669"/>
    <property type="project" value="InterPro"/>
</dbReference>
<organism evidence="8 9">
    <name type="scientific">Anabaena cylindrica (strain ATCC 27899 / PCC 7122)</name>
    <dbReference type="NCBI Taxonomy" id="272123"/>
    <lineage>
        <taxon>Bacteria</taxon>
        <taxon>Bacillati</taxon>
        <taxon>Cyanobacteriota</taxon>
        <taxon>Cyanophyceae</taxon>
        <taxon>Nostocales</taxon>
        <taxon>Nostocaceae</taxon>
        <taxon>Anabaena</taxon>
    </lineage>
</organism>
<evidence type="ECO:0000259" key="7">
    <source>
        <dbReference type="PROSITE" id="PS51829"/>
    </source>
</evidence>
<dbReference type="GO" id="GO:0006508">
    <property type="term" value="P:proteolysis"/>
    <property type="evidence" value="ECO:0007669"/>
    <property type="project" value="UniProtKB-KW"/>
</dbReference>
<dbReference type="GO" id="GO:0005576">
    <property type="term" value="C:extracellular region"/>
    <property type="evidence" value="ECO:0007669"/>
    <property type="project" value="UniProtKB-SubCell"/>
</dbReference>
<comment type="similarity">
    <text evidence="6">Belongs to the peptidase S8 family.</text>
</comment>
<dbReference type="EMBL" id="CP003663">
    <property type="protein sequence ID" value="AFZ61408.1"/>
    <property type="molecule type" value="Genomic_DNA"/>
</dbReference>
<dbReference type="Pfam" id="PF01483">
    <property type="entry name" value="P_proprotein"/>
    <property type="match status" value="1"/>
</dbReference>
<dbReference type="InterPro" id="IPR001343">
    <property type="entry name" value="Hemolysn_Ca-bd"/>
</dbReference>
<dbReference type="HOGENOM" id="CLU_224526_0_0_3"/>
<keyword evidence="2" id="KW-0964">Secreted</keyword>
<dbReference type="InterPro" id="IPR015919">
    <property type="entry name" value="Cadherin-like_sf"/>
</dbReference>
<feature type="domain" description="P/Homo B" evidence="7">
    <location>
        <begin position="1492"/>
        <end position="1638"/>
    </location>
</feature>
<dbReference type="PRINTS" id="PR00313">
    <property type="entry name" value="CABNDNGRPT"/>
</dbReference>
<dbReference type="InterPro" id="IPR018511">
    <property type="entry name" value="Hemolysin-typ_Ca-bd_CS"/>
</dbReference>
<dbReference type="PROSITE" id="PS51892">
    <property type="entry name" value="SUBTILASE"/>
    <property type="match status" value="1"/>
</dbReference>
<dbReference type="SMART" id="SM00736">
    <property type="entry name" value="CADG"/>
    <property type="match status" value="2"/>
</dbReference>
<evidence type="ECO:0000256" key="5">
    <source>
        <dbReference type="ARBA" id="ARBA00022825"/>
    </source>
</evidence>
<dbReference type="KEGG" id="acy:Anacy_6138"/>
<evidence type="ECO:0000256" key="2">
    <source>
        <dbReference type="ARBA" id="ARBA00022525"/>
    </source>
</evidence>
<evidence type="ECO:0000256" key="4">
    <source>
        <dbReference type="ARBA" id="ARBA00022801"/>
    </source>
</evidence>
<dbReference type="SUPFAM" id="SSF51120">
    <property type="entry name" value="beta-Roll"/>
    <property type="match status" value="14"/>
</dbReference>
<protein>
    <submittedName>
        <fullName evidence="8">Proprotein convertase P</fullName>
    </submittedName>
</protein>
<keyword evidence="9" id="KW-1185">Reference proteome</keyword>
<dbReference type="InterPro" id="IPR011049">
    <property type="entry name" value="Serralysin-like_metalloprot_C"/>
</dbReference>
<dbReference type="GO" id="GO:0005509">
    <property type="term" value="F:calcium ion binding"/>
    <property type="evidence" value="ECO:0007669"/>
    <property type="project" value="InterPro"/>
</dbReference>
<keyword evidence="8" id="KW-0614">Plasmid</keyword>
<evidence type="ECO:0000256" key="6">
    <source>
        <dbReference type="PROSITE-ProRule" id="PRU01240"/>
    </source>
</evidence>
<comment type="subcellular location">
    <subcellularLocation>
        <location evidence="1">Secreted</location>
    </subcellularLocation>
</comment>
<dbReference type="InterPro" id="IPR000209">
    <property type="entry name" value="Peptidase_S8/S53_dom"/>
</dbReference>
<sequence>MATNLTNLTQAQQQVVTNIINQGRARGYSDTIIQTVVNLANQESTLDPKAANNLGYAGLFQFSSGMNYGLRPDPFPLAINQFVARYPNDPISVSAMNLTAADRLNPDIVVPIMLNRVAVMREDFDNRYIPIGTKDIADLAKSGIDVKNDFQAYVFKRHNSKVNQTIDIFTQENNLPATNAAAAAQVAANKTPRAVSTVTLTAASLAQQTGVRQLVTGANLVTLPNGATYLLTAPQDSVVGNGTQFLVTQGSMATYTDMSTGLRVECSRDAFRWYSPSKQQNSTTGTNGAFSNKGAICSIDANGLLDIQPMAPGYLSTFKMNGDGLFIDPKKPTQPSSKPFDYRGKPIALLDGDSFQYAGTNDAAWSDEIYFERSAASQSDDPTTSTVTLNIDTTGTLSDEQVQDITSAVNTTGQVAGAGDDWSLLLAENTANLDDSYYGGVVSDAGADGHRLGNGSLSGTSGQTANVAFASDALLATLAEIAIGGVTAPGYLASELAFAGASLVDAGANTPLVPADPLVLDLNGDGIQLQSYASSKSHFDIDNDGAGVNSMPSKEHTGWVAANTTTGQSVNTDGIVVHDLNGDGQINGIRETLSEFYNGNAGLGQSAGQKTYADGFAALKSLDANNDQQFNNLDAAWSQLRVWVDDDGNGLSFKDSNGNGLKDAGEASELKTFAELGITSINLDPTSQSGLVNGGNEVLSSGSFVQTVNGSAHTRAAQAVRFIANPNGSSYTQTTTNGVAGATLSTQGHAGGADLKSYVSANTLASVNETLSASSLNVANIYAGAGDDVLTGDAGANWLAGGAGSDTFNAGEGDDVLLIDAADAQHNIHAGAGNDVVQVVGGQAGSAGVTLNMTQSEAEVFIGGTGDDVIIGGGRSTVFVRGGAGDDLILGGAANDVLSGEDGDDTIDGGAGNDLIRGHRGQDQLLGGQGDDVLDGGLEDDSLSGGAGNDVLVGGRGDDSLDGGDGIDVAQYSGSYADYRITRISDANGANTFRVVDTRSGQDGADTLSHIEKLSFSDVSRVDLSLGSPLPVKDILRVNSTGQALSRSAAHLLSKTQLLANDRDWDSDVSQLSITAVLEAKGGTASLTAQGDVLFTPDATYTGVMSFKYKVKDAQGNFTTVSSGEASEAMKAAVYLQTSDIPSDPLSVEQWYLADTNVLAAWGTQAEQAAGQGYSGKGVRIGQFEPGGAFSTGPEVFDYRHADLQQNVDNAWLNTLDAQGNNNTPQTFSSHATMVAGVMVSAKNGEGGVGVAYNASLAGNFIQGTGLEVSQLSAEITAALAKFKNYDVVNNSWGATANFGINVTPVGVLEAGLLDAVANGRAGLGTAIVMAGGNDRATGANTNTNALTANRAVITVGSINAPGDLGTLQLGSTPFSNPGASILVSAPGSNIDSTSRELVADNGSTFGGQYSTSQGTSFAAPIVSGVIALMLEANPNLGYRDIQTILAMTATQFDDPNGTDWRSNGAKNWNGGGMHASHDYGFGKVDARAAVRLAETWGETSIFDNQQRVTANQVINQAIPDGAGSLSSSLVLAAGLSVEYAQVSLQLNHANWGDLVVKLISPTGTESILVNRPGKAPGSGVADTGNVGAGTLNFSFGSTHILGEDSGGTWTLQVIDARTGQAGTLTSWTLDVYGKQPSNDDVYVYTNEYAATASGNPSRQTLVDSDGGSDTFNAAAMSGNNLIDLNAGVQSRLNGQVMTVALGTTIEQALGGDGNDTLIGNAEDNRLVGGRGNDILSGGAGRDLLDGGYGNDSLTGGAGQDMFMVEKAQGSVDTVIDFDAASEKIALAGFGKMSFANLQLVQEGLDTRVMLGDGQSIVLRNVAPASLGASSFVFVERQNISGFSIGSNASDPEVAGTGLQPRLYLGEGGDDRIFGGQGVDEIHGGDGQDVLVGEPTNVTNYNGGILLGAGDVLYGDAGDDMLLGGVKNDVLRGGAGNDYVQGDAGDDTIYVEGGEDRYQGLFGYYGNAGTDRFVIEQDSYAGSGILRNFIGDFDVNQAGEKIDLSGLANVRSFADLRFMSVFVDGVEFTRVYVGGTGSNQNITLGNVSQSALRAEHFIFATTAIEGTAGADALTGNAGSNTLNGMASADAMTGRTGDDFYTVDNVGDSVNELPGGGFDTVRSSVSYTLTANVENLTLSATAAIDGTGNDQVNRLVGNSADNVLDGKGGMDVLVGGAGNDSYVVDNQADRVIEQASEGIDTVRSAVSYTLGNNIENLTLTGTDAINATGNALANMLNGNAANNLIDGAAGADTMAGAAGDDTYFVDNTGDVVIESLNDGIDTVITSVNYTLGANVENLTLAYGVTSGGGNALDNMLNGNSAANTLSGGGGNDTLEGGAGADTLMGGAGDDVYSVDSTGDAVFELAGEGNDTIVASISMDIAALANVENVILTGTANLNATGNGADNQLMGNAGSNTLTGGAGADTLIGGAGADMLIGGSGDDIYEIDSTGDVIVETAGAGSDTVIAALTIDLNTLSGGYLEHVTLTGFANLNATGNAADNRLTGNTGNNVLVGGTGNDRLDGGWGADTLIGGAGNDNYEVDNALDVVQEAAGEGTDSVLSSVSYTLGTNLENLTLTGAAAINGTGNASANTLAGNAANNVLSGGLGKDTYVFGLDSGNDVIEDVDTTSGNVDRVVMGAGIVPGDVTVTRNLTHLFLNIGVTGQTLAVLWVPEQGKAVEQVAFANGTVWDLATLKAMANFAPQLATSLVDKTASEDQPFSFKVPTGTFSDLDVGDSLSLTATLANGNPLPAWLTFTQATRTFSGTPGNSNIGSLDIKVTASDGRGAKASDVFQVTVVNTNDAPVVANPLVARLATDGQRLSFAVPVNTFADSDVGDSLTYTATLGNGSALPTWLAFDGVSRTFSGTPGYGAVGGYVLRVTAKDTADAAVSSNFSLTVQTQAASILGTGAADAALSGTTGVDIIDGLTGNDLISGGTGSDMYLFRRGSGHDTITDADATSGNTDRIRFSADIVPSDITVTRTVYDLELQLNGTSDRVTLANWFNGEAFKIEQVEFANGTVWGVSELTLLSTKIAATDYQDKIIGTSGADTISALGGRDLVNGLEGNDTIDGGAGDDHLYGGLGNDTFLFGRGSGRDTILNDTPGYSSAETAGLVDTLKFAPDVAPSDVEVSRDEYNLILTIKGTQDQVTLASWFSSYYPAQLQRVEFANGTVWNTAALTAFVSAPTQGNDYLSGTTGNDTLIGLGGDDNLSGGNGNDSLDGGAGNDVLNGGNGNDTYFFGNGYGQDVISDFDWSVNSDRIVMQSGVTPSGVQVSRSETDLYLSLNGGADKLTVSNFFSSDYDKVERIEFSDSTVWDVNAIKARLPGVTSGNDILQAATTGSSLAGLGGNDILSGDVGADTLDGGAGSDVLKGGRGNDTYLFGRGYGQDVVSENGSWGDASDTLLLGAGIATTDIKLGRDGLDLLLSINGTGDSVRMQNWFDSNGYYRIDRIQFADATVWTASTILSKLATPTTGDDVIVGTNAANTLPGLGGNDRLFGDAGNDTLDGGTGNDVLFGGDGTDTYV</sequence>
<dbReference type="SUPFAM" id="SSF49785">
    <property type="entry name" value="Galactose-binding domain-like"/>
    <property type="match status" value="1"/>
</dbReference>
<dbReference type="RefSeq" id="WP_015217866.1">
    <property type="nucleotide sequence ID" value="NC_019774.1"/>
</dbReference>
<evidence type="ECO:0000256" key="3">
    <source>
        <dbReference type="ARBA" id="ARBA00022670"/>
    </source>
</evidence>
<dbReference type="InterPro" id="IPR008979">
    <property type="entry name" value="Galactose-bd-like_sf"/>
</dbReference>
<dbReference type="InterPro" id="IPR010566">
    <property type="entry name" value="Haemolys_ca-bd"/>
</dbReference>
<dbReference type="PROSITE" id="PS51829">
    <property type="entry name" value="P_HOMO_B"/>
    <property type="match status" value="1"/>
</dbReference>
<dbReference type="Gene3D" id="2.150.10.10">
    <property type="entry name" value="Serralysin-like metalloprotease, C-terminal"/>
    <property type="match status" value="10"/>
</dbReference>
<dbReference type="PATRIC" id="fig|272123.3.peg.6673"/>
<dbReference type="Gene3D" id="2.60.40.10">
    <property type="entry name" value="Immunoglobulins"/>
    <property type="match status" value="2"/>
</dbReference>
<dbReference type="InterPro" id="IPR013783">
    <property type="entry name" value="Ig-like_fold"/>
</dbReference>
<dbReference type="Pfam" id="PF06594">
    <property type="entry name" value="HCBP_related"/>
    <property type="match status" value="4"/>
</dbReference>
<dbReference type="Pfam" id="PF17892">
    <property type="entry name" value="Cadherin_5"/>
    <property type="match status" value="1"/>
</dbReference>
<keyword evidence="5" id="KW-0720">Serine protease</keyword>
<gene>
    <name evidence="8" type="ordered locus">Anacy_6138</name>
</gene>
<dbReference type="Proteomes" id="UP000010474">
    <property type="component" value="Plasmid pANACY.04"/>
</dbReference>
<dbReference type="PANTHER" id="PTHR38340:SF1">
    <property type="entry name" value="S-LAYER PROTEIN"/>
    <property type="match status" value="1"/>
</dbReference>
<dbReference type="Pfam" id="PF05345">
    <property type="entry name" value="He_PIG"/>
    <property type="match status" value="2"/>
</dbReference>
<dbReference type="Gene3D" id="2.60.40.3440">
    <property type="match status" value="1"/>
</dbReference>
<dbReference type="Pfam" id="PF00082">
    <property type="entry name" value="Peptidase_S8"/>
    <property type="match status" value="1"/>
</dbReference>
<dbReference type="InterPro" id="IPR050557">
    <property type="entry name" value="RTX_toxin/Mannuronan_C5-epim"/>
</dbReference>
<dbReference type="SUPFAM" id="SSF49313">
    <property type="entry name" value="Cadherin-like"/>
    <property type="match status" value="2"/>
</dbReference>
<evidence type="ECO:0000313" key="9">
    <source>
        <dbReference type="Proteomes" id="UP000010474"/>
    </source>
</evidence>
<dbReference type="PROSITE" id="PS00138">
    <property type="entry name" value="SUBTILASE_SER"/>
    <property type="match status" value="1"/>
</dbReference>
<reference evidence="9" key="1">
    <citation type="journal article" date="2013" name="Proc. Natl. Acad. Sci. U.S.A.">
        <title>Improving the coverage of the cyanobacterial phylum using diversity-driven genome sequencing.</title>
        <authorList>
            <person name="Shih P.M."/>
            <person name="Wu D."/>
            <person name="Latifi A."/>
            <person name="Axen S.D."/>
            <person name="Fewer D.P."/>
            <person name="Talla E."/>
            <person name="Calteau A."/>
            <person name="Cai F."/>
            <person name="Tandeau de Marsac N."/>
            <person name="Rippka R."/>
            <person name="Herdman M."/>
            <person name="Sivonen K."/>
            <person name="Coursin T."/>
            <person name="Laurent T."/>
            <person name="Goodwin L."/>
            <person name="Nolan M."/>
            <person name="Davenport K.W."/>
            <person name="Han C.S."/>
            <person name="Rubin E.M."/>
            <person name="Eisen J.A."/>
            <person name="Woyke T."/>
            <person name="Gugger M."/>
            <person name="Kerfeld C.A."/>
        </authorList>
    </citation>
    <scope>NUCLEOTIDE SEQUENCE [LARGE SCALE GENOMIC DNA]</scope>
    <source>
        <strain evidence="9">ATCC 27899 / PCC 7122</strain>
    </source>
</reference>
<comment type="caution">
    <text evidence="6">Lacks conserved residue(s) required for the propagation of feature annotation.</text>
</comment>
<dbReference type="InterPro" id="IPR002884">
    <property type="entry name" value="P_dom"/>
</dbReference>
<dbReference type="GO" id="GO:0016020">
    <property type="term" value="C:membrane"/>
    <property type="evidence" value="ECO:0007669"/>
    <property type="project" value="InterPro"/>
</dbReference>
<dbReference type="InterPro" id="IPR041690">
    <property type="entry name" value="Cadherin_5"/>
</dbReference>
<dbReference type="Gene3D" id="3.40.50.200">
    <property type="entry name" value="Peptidase S8/S53 domain"/>
    <property type="match status" value="1"/>
</dbReference>
<evidence type="ECO:0000313" key="8">
    <source>
        <dbReference type="EMBL" id="AFZ61408.1"/>
    </source>
</evidence>
<keyword evidence="4" id="KW-0378">Hydrolase</keyword>
<dbReference type="InterPro" id="IPR036852">
    <property type="entry name" value="Peptidase_S8/S53_dom_sf"/>
</dbReference>
<name>K9ZQA6_ANACC</name>
<keyword evidence="3" id="KW-0645">Protease</keyword>
<geneLocation type="plasmid" evidence="8 9">
    <name>pANACY.04</name>
</geneLocation>
<dbReference type="InterPro" id="IPR023828">
    <property type="entry name" value="Peptidase_S8_Ser-AS"/>
</dbReference>
<proteinExistence type="inferred from homology"/>